<keyword evidence="2" id="KW-0175">Coiled coil</keyword>
<proteinExistence type="predicted"/>
<dbReference type="InterPro" id="IPR029309">
    <property type="entry name" value="CaRF"/>
</dbReference>
<comment type="caution">
    <text evidence="4">The sequence shown here is derived from an EMBL/GenBank/DDBJ whole genome shotgun (WGS) entry which is preliminary data.</text>
</comment>
<accession>A0A2G8L3W2</accession>
<reference evidence="4 5" key="1">
    <citation type="journal article" date="2017" name="PLoS Biol.">
        <title>The sea cucumber genome provides insights into morphological evolution and visceral regeneration.</title>
        <authorList>
            <person name="Zhang X."/>
            <person name="Sun L."/>
            <person name="Yuan J."/>
            <person name="Sun Y."/>
            <person name="Gao Y."/>
            <person name="Zhang L."/>
            <person name="Li S."/>
            <person name="Dai H."/>
            <person name="Hamel J.F."/>
            <person name="Liu C."/>
            <person name="Yu Y."/>
            <person name="Liu S."/>
            <person name="Lin W."/>
            <person name="Guo K."/>
            <person name="Jin S."/>
            <person name="Xu P."/>
            <person name="Storey K.B."/>
            <person name="Huan P."/>
            <person name="Zhang T."/>
            <person name="Zhou Y."/>
            <person name="Zhang J."/>
            <person name="Lin C."/>
            <person name="Li X."/>
            <person name="Xing L."/>
            <person name="Huo D."/>
            <person name="Sun M."/>
            <person name="Wang L."/>
            <person name="Mercier A."/>
            <person name="Li F."/>
            <person name="Yang H."/>
            <person name="Xiang J."/>
        </authorList>
    </citation>
    <scope>NUCLEOTIDE SEQUENCE [LARGE SCALE GENOMIC DNA]</scope>
    <source>
        <strain evidence="4">Shaxun</strain>
        <tissue evidence="4">Muscle</tissue>
    </source>
</reference>
<dbReference type="PROSITE" id="PS50966">
    <property type="entry name" value="ZF_SWIM"/>
    <property type="match status" value="1"/>
</dbReference>
<dbReference type="GO" id="GO:0003700">
    <property type="term" value="F:DNA-binding transcription factor activity"/>
    <property type="evidence" value="ECO:0007669"/>
    <property type="project" value="InterPro"/>
</dbReference>
<evidence type="ECO:0000259" key="3">
    <source>
        <dbReference type="PROSITE" id="PS50966"/>
    </source>
</evidence>
<evidence type="ECO:0000256" key="1">
    <source>
        <dbReference type="PROSITE-ProRule" id="PRU00325"/>
    </source>
</evidence>
<name>A0A2G8L3W2_STIJA</name>
<dbReference type="Pfam" id="PF15299">
    <property type="entry name" value="ALS2CR8"/>
    <property type="match status" value="1"/>
</dbReference>
<evidence type="ECO:0000313" key="4">
    <source>
        <dbReference type="EMBL" id="PIK54932.1"/>
    </source>
</evidence>
<evidence type="ECO:0000313" key="5">
    <source>
        <dbReference type="Proteomes" id="UP000230750"/>
    </source>
</evidence>
<keyword evidence="1" id="KW-0863">Zinc-finger</keyword>
<feature type="domain" description="SWIM-type" evidence="3">
    <location>
        <begin position="320"/>
        <end position="356"/>
    </location>
</feature>
<dbReference type="OrthoDB" id="2668416at2759"/>
<keyword evidence="1" id="KW-0479">Metal-binding</keyword>
<organism evidence="4 5">
    <name type="scientific">Stichopus japonicus</name>
    <name type="common">Sea cucumber</name>
    <dbReference type="NCBI Taxonomy" id="307972"/>
    <lineage>
        <taxon>Eukaryota</taxon>
        <taxon>Metazoa</taxon>
        <taxon>Echinodermata</taxon>
        <taxon>Eleutherozoa</taxon>
        <taxon>Echinozoa</taxon>
        <taxon>Holothuroidea</taxon>
        <taxon>Aspidochirotacea</taxon>
        <taxon>Aspidochirotida</taxon>
        <taxon>Stichopodidae</taxon>
        <taxon>Apostichopus</taxon>
    </lineage>
</organism>
<dbReference type="STRING" id="307972.A0A2G8L3W2"/>
<gene>
    <name evidence="4" type="ORF">BSL78_08141</name>
</gene>
<dbReference type="PANTHER" id="PTHR47456">
    <property type="entry name" value="PHD-TYPE DOMAIN-CONTAINING PROTEIN"/>
    <property type="match status" value="1"/>
</dbReference>
<feature type="coiled-coil region" evidence="2">
    <location>
        <begin position="433"/>
        <end position="480"/>
    </location>
</feature>
<dbReference type="PANTHER" id="PTHR47456:SF1">
    <property type="entry name" value="PHD-TYPE DOMAIN-CONTAINING PROTEIN"/>
    <property type="match status" value="1"/>
</dbReference>
<dbReference type="InterPro" id="IPR007527">
    <property type="entry name" value="Znf_SWIM"/>
</dbReference>
<protein>
    <recommendedName>
        <fullName evidence="3">SWIM-type domain-containing protein</fullName>
    </recommendedName>
</protein>
<evidence type="ECO:0000256" key="2">
    <source>
        <dbReference type="SAM" id="Coils"/>
    </source>
</evidence>
<keyword evidence="1" id="KW-0862">Zinc</keyword>
<dbReference type="AlphaFoldDB" id="A0A2G8L3W2"/>
<dbReference type="EMBL" id="MRZV01000229">
    <property type="protein sequence ID" value="PIK54932.1"/>
    <property type="molecule type" value="Genomic_DNA"/>
</dbReference>
<keyword evidence="5" id="KW-1185">Reference proteome</keyword>
<sequence length="484" mass="56022">MRTTFERFCKEMQEDPLDDLGTWRCGYVLNSAAAEKLKKQFEKSSSSRFVVLKSDGHFGKMRSYDGNQIIQWDYTGKDIIPFIHIGNKIYECHRGKDWKAKVKQEKKEARLKEMSENPQAKKVRKIKGTKKTGCPARIVMREVMMFPSFQANNGTSHRRKNSSRLKEVLREDPNFGERRFYVSFPKRGDHQGHHLDDSDRDDIILDPRLISRIHELQASSQVKTITDMKFLLKEFVTDVLCKDKELPHKKDRRFFPTVSDIRKVVQRSANPEHSKTVLVVHRAENSFDSEATSSNLEVRIVDDISGKFEVTERGIPVNTYSVDFTSDNGLPLCSCGVWCQGSPPCEHFRAVFSLTTWGLENLPEEYRTFTTNLQSRNEYFVATLTPDDALETNDAGLEDEDCHGNNLTKDEEEEEKELSLSEMQHEYAEDDLLENLREKCREQLHRLEDLTHLVYNVDGLSHLMKELDDSVKRLEELASKDSNL</sequence>
<dbReference type="GO" id="GO:0008270">
    <property type="term" value="F:zinc ion binding"/>
    <property type="evidence" value="ECO:0007669"/>
    <property type="project" value="UniProtKB-KW"/>
</dbReference>
<dbReference type="Proteomes" id="UP000230750">
    <property type="component" value="Unassembled WGS sequence"/>
</dbReference>